<feature type="domain" description="HTH tetR-type" evidence="5">
    <location>
        <begin position="14"/>
        <end position="74"/>
    </location>
</feature>
<keyword evidence="2 4" id="KW-0238">DNA-binding</keyword>
<dbReference type="Proteomes" id="UP000551501">
    <property type="component" value="Unassembled WGS sequence"/>
</dbReference>
<dbReference type="Gene3D" id="1.10.357.10">
    <property type="entry name" value="Tetracycline Repressor, domain 2"/>
    <property type="match status" value="1"/>
</dbReference>
<evidence type="ECO:0000259" key="5">
    <source>
        <dbReference type="PROSITE" id="PS50977"/>
    </source>
</evidence>
<proteinExistence type="predicted"/>
<protein>
    <submittedName>
        <fullName evidence="6">AcrR family transcriptional regulator</fullName>
    </submittedName>
</protein>
<dbReference type="PRINTS" id="PR00455">
    <property type="entry name" value="HTHTETR"/>
</dbReference>
<reference evidence="6 7" key="1">
    <citation type="submission" date="2020-08" db="EMBL/GenBank/DDBJ databases">
        <title>Sequencing the genomes of 1000 actinobacteria strains.</title>
        <authorList>
            <person name="Klenk H.-P."/>
        </authorList>
    </citation>
    <scope>NUCLEOTIDE SEQUENCE [LARGE SCALE GENOMIC DNA]</scope>
    <source>
        <strain evidence="6 7">DSM 45298</strain>
    </source>
</reference>
<sequence length="197" mass="21850">MQVSQPSLRERQRLETLTRLHDAALDLVQENGLTETTVSAIADRAGVSRRTFFNYFASKEDAVLGAGAPALPPDSVDHLLDVPGQLERAVRIVFATASSIRHVRNRPADRRALVLVHPELQLRSQHHAIAAQDLIAKALAERYDDGDDLDRAMSLIMLATAIMRFSYTRDPDSIDDPTRPAVAESITVFRNTLKDLT</sequence>
<evidence type="ECO:0000313" key="7">
    <source>
        <dbReference type="Proteomes" id="UP000551501"/>
    </source>
</evidence>
<dbReference type="Pfam" id="PF00440">
    <property type="entry name" value="TetR_N"/>
    <property type="match status" value="1"/>
</dbReference>
<dbReference type="EMBL" id="JACIFP010000001">
    <property type="protein sequence ID" value="MBB4137012.1"/>
    <property type="molecule type" value="Genomic_DNA"/>
</dbReference>
<organism evidence="6 7">
    <name type="scientific">Gordonia humi</name>
    <dbReference type="NCBI Taxonomy" id="686429"/>
    <lineage>
        <taxon>Bacteria</taxon>
        <taxon>Bacillati</taxon>
        <taxon>Actinomycetota</taxon>
        <taxon>Actinomycetes</taxon>
        <taxon>Mycobacteriales</taxon>
        <taxon>Gordoniaceae</taxon>
        <taxon>Gordonia</taxon>
    </lineage>
</organism>
<name>A0A840EZE8_9ACTN</name>
<dbReference type="PANTHER" id="PTHR30055:SF238">
    <property type="entry name" value="MYCOFACTOCIN BIOSYNTHESIS TRANSCRIPTIONAL REGULATOR MFTR-RELATED"/>
    <property type="match status" value="1"/>
</dbReference>
<dbReference type="InterPro" id="IPR001647">
    <property type="entry name" value="HTH_TetR"/>
</dbReference>
<dbReference type="GO" id="GO:0000976">
    <property type="term" value="F:transcription cis-regulatory region binding"/>
    <property type="evidence" value="ECO:0007669"/>
    <property type="project" value="TreeGrafter"/>
</dbReference>
<evidence type="ECO:0000256" key="4">
    <source>
        <dbReference type="PROSITE-ProRule" id="PRU00335"/>
    </source>
</evidence>
<dbReference type="InterPro" id="IPR050109">
    <property type="entry name" value="HTH-type_TetR-like_transc_reg"/>
</dbReference>
<dbReference type="PROSITE" id="PS01081">
    <property type="entry name" value="HTH_TETR_1"/>
    <property type="match status" value="1"/>
</dbReference>
<keyword evidence="1" id="KW-0805">Transcription regulation</keyword>
<comment type="caution">
    <text evidence="6">The sequence shown here is derived from an EMBL/GenBank/DDBJ whole genome shotgun (WGS) entry which is preliminary data.</text>
</comment>
<feature type="DNA-binding region" description="H-T-H motif" evidence="4">
    <location>
        <begin position="37"/>
        <end position="56"/>
    </location>
</feature>
<evidence type="ECO:0000313" key="6">
    <source>
        <dbReference type="EMBL" id="MBB4137012.1"/>
    </source>
</evidence>
<dbReference type="RefSeq" id="WP_183371919.1">
    <property type="nucleotide sequence ID" value="NZ_BAABHL010000126.1"/>
</dbReference>
<accession>A0A840EZE8</accession>
<keyword evidence="3" id="KW-0804">Transcription</keyword>
<dbReference type="PROSITE" id="PS50977">
    <property type="entry name" value="HTH_TETR_2"/>
    <property type="match status" value="1"/>
</dbReference>
<dbReference type="InterPro" id="IPR023772">
    <property type="entry name" value="DNA-bd_HTH_TetR-type_CS"/>
</dbReference>
<keyword evidence="7" id="KW-1185">Reference proteome</keyword>
<evidence type="ECO:0000256" key="2">
    <source>
        <dbReference type="ARBA" id="ARBA00023125"/>
    </source>
</evidence>
<gene>
    <name evidence="6" type="ORF">BKA16_003564</name>
</gene>
<dbReference type="InterPro" id="IPR009057">
    <property type="entry name" value="Homeodomain-like_sf"/>
</dbReference>
<evidence type="ECO:0000256" key="1">
    <source>
        <dbReference type="ARBA" id="ARBA00023015"/>
    </source>
</evidence>
<evidence type="ECO:0000256" key="3">
    <source>
        <dbReference type="ARBA" id="ARBA00023163"/>
    </source>
</evidence>
<dbReference type="SUPFAM" id="SSF46689">
    <property type="entry name" value="Homeodomain-like"/>
    <property type="match status" value="1"/>
</dbReference>
<dbReference type="PANTHER" id="PTHR30055">
    <property type="entry name" value="HTH-TYPE TRANSCRIPTIONAL REGULATOR RUTR"/>
    <property type="match status" value="1"/>
</dbReference>
<dbReference type="GO" id="GO:0003700">
    <property type="term" value="F:DNA-binding transcription factor activity"/>
    <property type="evidence" value="ECO:0007669"/>
    <property type="project" value="TreeGrafter"/>
</dbReference>
<dbReference type="AlphaFoldDB" id="A0A840EZE8"/>